<name>A0ABY4E0Z2_9NEIS</name>
<dbReference type="Proteomes" id="UP000832011">
    <property type="component" value="Chromosome"/>
</dbReference>
<feature type="transmembrane region" description="Helical" evidence="8">
    <location>
        <begin position="36"/>
        <end position="60"/>
    </location>
</feature>
<evidence type="ECO:0000256" key="1">
    <source>
        <dbReference type="ARBA" id="ARBA00004651"/>
    </source>
</evidence>
<proteinExistence type="inferred from homology"/>
<dbReference type="InterPro" id="IPR000522">
    <property type="entry name" value="ABC_transptr_permease_BtuC"/>
</dbReference>
<keyword evidence="6 8" id="KW-1133">Transmembrane helix</keyword>
<dbReference type="Pfam" id="PF01032">
    <property type="entry name" value="FecCD"/>
    <property type="match status" value="1"/>
</dbReference>
<feature type="transmembrane region" description="Helical" evidence="8">
    <location>
        <begin position="293"/>
        <end position="310"/>
    </location>
</feature>
<reference evidence="9 10" key="1">
    <citation type="journal article" date="2022" name="Res Sq">
        <title>Evolution of multicellular longitudinally dividing oral cavity symbionts (Neisseriaceae).</title>
        <authorList>
            <person name="Nyongesa S."/>
            <person name="Weber P."/>
            <person name="Bernet E."/>
            <person name="Pullido F."/>
            <person name="Nieckarz M."/>
            <person name="Delaby M."/>
            <person name="Nieves C."/>
            <person name="Viehboeck T."/>
            <person name="Krause N."/>
            <person name="Rivera-Millot A."/>
            <person name="Nakamura A."/>
            <person name="Vischer N."/>
            <person name="VanNieuwenhze M."/>
            <person name="Brun Y."/>
            <person name="Cava F."/>
            <person name="Bulgheresi S."/>
            <person name="Veyrier F."/>
        </authorList>
    </citation>
    <scope>NUCLEOTIDE SEQUENCE [LARGE SCALE GENOMIC DNA]</scope>
    <source>
        <strain evidence="9 10">SN4</strain>
    </source>
</reference>
<feature type="transmembrane region" description="Helical" evidence="8">
    <location>
        <begin position="263"/>
        <end position="286"/>
    </location>
</feature>
<accession>A0ABY4E0Z2</accession>
<keyword evidence="10" id="KW-1185">Reference proteome</keyword>
<dbReference type="EMBL" id="CP091511">
    <property type="protein sequence ID" value="UOO88993.1"/>
    <property type="molecule type" value="Genomic_DNA"/>
</dbReference>
<feature type="transmembrane region" description="Helical" evidence="8">
    <location>
        <begin position="72"/>
        <end position="93"/>
    </location>
</feature>
<dbReference type="InterPro" id="IPR037294">
    <property type="entry name" value="ABC_BtuC-like"/>
</dbReference>
<organism evidence="9 10">
    <name type="scientific">Vitreoscilla massiliensis</name>
    <dbReference type="NCBI Taxonomy" id="1689272"/>
    <lineage>
        <taxon>Bacteria</taxon>
        <taxon>Pseudomonadati</taxon>
        <taxon>Pseudomonadota</taxon>
        <taxon>Betaproteobacteria</taxon>
        <taxon>Neisseriales</taxon>
        <taxon>Neisseriaceae</taxon>
        <taxon>Vitreoscilla</taxon>
    </lineage>
</organism>
<dbReference type="SUPFAM" id="SSF81345">
    <property type="entry name" value="ABC transporter involved in vitamin B12 uptake, BtuC"/>
    <property type="match status" value="1"/>
</dbReference>
<keyword evidence="7 8" id="KW-0472">Membrane</keyword>
<evidence type="ECO:0000256" key="5">
    <source>
        <dbReference type="ARBA" id="ARBA00022692"/>
    </source>
</evidence>
<keyword evidence="3" id="KW-0813">Transport</keyword>
<dbReference type="PANTHER" id="PTHR30472">
    <property type="entry name" value="FERRIC ENTEROBACTIN TRANSPORT SYSTEM PERMEASE PROTEIN"/>
    <property type="match status" value="1"/>
</dbReference>
<sequence>MAESKRLWLMLAVTLALVGVYFVWDNSQFTPFVNLLRLKTLGAIFVTAMALGSATLLFHAISNNRIVTPSSLGLEFLYVLAKTSFVFFFGSAALMHMNVVWQFVFGCAILIGFALLLYRMFFQSGRENVFYLLLIGMICMSLFMTTNTFLGMLMNPNEFQIAQDAGFATFNQVDATVLTLAACIVIPLTLYSFSLSRQLDVLGLGRETAINLGIDYERFGKRVMVIVAVLMATATSLAGPMFFFGLLILNVTLQWLPTFRHRLLFPAIILVSTMVLVLGQTVVLHLLNFKTELDVIINFVGGLYFFWLLLKANKQWQ</sequence>
<dbReference type="PANTHER" id="PTHR30472:SF19">
    <property type="entry name" value="PETROBACTIN IMPORT SYSTEM PERMEASE PROTEIN YCLO"/>
    <property type="match status" value="1"/>
</dbReference>
<feature type="transmembrane region" description="Helical" evidence="8">
    <location>
        <begin position="223"/>
        <end position="251"/>
    </location>
</feature>
<feature type="transmembrane region" description="Helical" evidence="8">
    <location>
        <begin position="130"/>
        <end position="153"/>
    </location>
</feature>
<keyword evidence="4" id="KW-1003">Cell membrane</keyword>
<evidence type="ECO:0000313" key="10">
    <source>
        <dbReference type="Proteomes" id="UP000832011"/>
    </source>
</evidence>
<feature type="transmembrane region" description="Helical" evidence="8">
    <location>
        <begin position="99"/>
        <end position="118"/>
    </location>
</feature>
<evidence type="ECO:0000313" key="9">
    <source>
        <dbReference type="EMBL" id="UOO88993.1"/>
    </source>
</evidence>
<evidence type="ECO:0000256" key="2">
    <source>
        <dbReference type="ARBA" id="ARBA00007935"/>
    </source>
</evidence>
<evidence type="ECO:0000256" key="8">
    <source>
        <dbReference type="SAM" id="Phobius"/>
    </source>
</evidence>
<feature type="transmembrane region" description="Helical" evidence="8">
    <location>
        <begin position="173"/>
        <end position="193"/>
    </location>
</feature>
<keyword evidence="5 8" id="KW-0812">Transmembrane</keyword>
<evidence type="ECO:0000256" key="3">
    <source>
        <dbReference type="ARBA" id="ARBA00022448"/>
    </source>
</evidence>
<evidence type="ECO:0000256" key="6">
    <source>
        <dbReference type="ARBA" id="ARBA00022989"/>
    </source>
</evidence>
<evidence type="ECO:0000256" key="7">
    <source>
        <dbReference type="ARBA" id="ARBA00023136"/>
    </source>
</evidence>
<comment type="subcellular location">
    <subcellularLocation>
        <location evidence="1">Cell membrane</location>
        <topology evidence="1">Multi-pass membrane protein</topology>
    </subcellularLocation>
</comment>
<gene>
    <name evidence="9" type="ORF">LVJ82_16340</name>
</gene>
<evidence type="ECO:0000256" key="4">
    <source>
        <dbReference type="ARBA" id="ARBA00022475"/>
    </source>
</evidence>
<dbReference type="RefSeq" id="WP_058357332.1">
    <property type="nucleotide sequence ID" value="NZ_CABKVG010000010.1"/>
</dbReference>
<protein>
    <submittedName>
        <fullName evidence="9">Iron chelate uptake ABC transporter family permease subunit</fullName>
    </submittedName>
</protein>
<feature type="transmembrane region" description="Helical" evidence="8">
    <location>
        <begin position="7"/>
        <end position="24"/>
    </location>
</feature>
<comment type="similarity">
    <text evidence="2">Belongs to the binding-protein-dependent transport system permease family. FecCD subfamily.</text>
</comment>
<dbReference type="Gene3D" id="1.10.3470.10">
    <property type="entry name" value="ABC transporter involved in vitamin B12 uptake, BtuC"/>
    <property type="match status" value="1"/>
</dbReference>